<evidence type="ECO:0000256" key="3">
    <source>
        <dbReference type="ARBA" id="ARBA00048679"/>
    </source>
</evidence>
<comment type="caution">
    <text evidence="6">The sequence shown here is derived from an EMBL/GenBank/DDBJ whole genome shotgun (WGS) entry which is preliminary data.</text>
</comment>
<dbReference type="InterPro" id="IPR040976">
    <property type="entry name" value="Pkinase_fungal"/>
</dbReference>
<keyword evidence="4" id="KW-0732">Signal</keyword>
<dbReference type="Gene3D" id="1.10.510.10">
    <property type="entry name" value="Transferase(Phosphotransferase) domain 1"/>
    <property type="match status" value="1"/>
</dbReference>
<dbReference type="PROSITE" id="PS00109">
    <property type="entry name" value="PROTEIN_KINASE_TYR"/>
    <property type="match status" value="1"/>
</dbReference>
<comment type="catalytic activity">
    <reaction evidence="3">
        <text>L-seryl-[protein] + ATP = O-phospho-L-seryl-[protein] + ADP + H(+)</text>
        <dbReference type="Rhea" id="RHEA:17989"/>
        <dbReference type="Rhea" id="RHEA-COMP:9863"/>
        <dbReference type="Rhea" id="RHEA-COMP:11604"/>
        <dbReference type="ChEBI" id="CHEBI:15378"/>
        <dbReference type="ChEBI" id="CHEBI:29999"/>
        <dbReference type="ChEBI" id="CHEBI:30616"/>
        <dbReference type="ChEBI" id="CHEBI:83421"/>
        <dbReference type="ChEBI" id="CHEBI:456216"/>
        <dbReference type="EC" id="2.7.11.1"/>
    </reaction>
</comment>
<dbReference type="EC" id="2.7.11.1" evidence="1"/>
<dbReference type="InterPro" id="IPR008266">
    <property type="entry name" value="Tyr_kinase_AS"/>
</dbReference>
<protein>
    <recommendedName>
        <fullName evidence="1">non-specific serine/threonine protein kinase</fullName>
        <ecNumber evidence="1">2.7.11.1</ecNumber>
    </recommendedName>
</protein>
<proteinExistence type="predicted"/>
<dbReference type="InterPro" id="IPR011009">
    <property type="entry name" value="Kinase-like_dom_sf"/>
</dbReference>
<evidence type="ECO:0000256" key="1">
    <source>
        <dbReference type="ARBA" id="ARBA00012513"/>
    </source>
</evidence>
<name>A0A9P7H1I6_9HYPO</name>
<dbReference type="EMBL" id="JAGPUO010000010">
    <property type="protein sequence ID" value="KAG5660113.1"/>
    <property type="molecule type" value="Genomic_DNA"/>
</dbReference>
<dbReference type="Proteomes" id="UP000782241">
    <property type="component" value="Unassembled WGS sequence"/>
</dbReference>
<evidence type="ECO:0000256" key="4">
    <source>
        <dbReference type="SAM" id="SignalP"/>
    </source>
</evidence>
<dbReference type="Pfam" id="PF17667">
    <property type="entry name" value="Pkinase_fungal"/>
    <property type="match status" value="2"/>
</dbReference>
<reference evidence="6" key="1">
    <citation type="submission" date="2021-04" db="EMBL/GenBank/DDBJ databases">
        <title>Draft genome of Fusarium avenaceum strain F156N33, isolated from an atmospheric sample in Virginia.</title>
        <authorList>
            <person name="Yang S."/>
            <person name="Vinatzer B.A."/>
            <person name="Coleman J."/>
        </authorList>
    </citation>
    <scope>NUCLEOTIDE SEQUENCE</scope>
    <source>
        <strain evidence="6">F156N33</strain>
    </source>
</reference>
<dbReference type="GO" id="GO:0004674">
    <property type="term" value="F:protein serine/threonine kinase activity"/>
    <property type="evidence" value="ECO:0007669"/>
    <property type="project" value="UniProtKB-EC"/>
</dbReference>
<dbReference type="SUPFAM" id="SSF56112">
    <property type="entry name" value="Protein kinase-like (PK-like)"/>
    <property type="match status" value="1"/>
</dbReference>
<evidence type="ECO:0000259" key="5">
    <source>
        <dbReference type="Pfam" id="PF17667"/>
    </source>
</evidence>
<keyword evidence="7" id="KW-1185">Reference proteome</keyword>
<organism evidence="6 7">
    <name type="scientific">Fusarium avenaceum</name>
    <dbReference type="NCBI Taxonomy" id="40199"/>
    <lineage>
        <taxon>Eukaryota</taxon>
        <taxon>Fungi</taxon>
        <taxon>Dikarya</taxon>
        <taxon>Ascomycota</taxon>
        <taxon>Pezizomycotina</taxon>
        <taxon>Sordariomycetes</taxon>
        <taxon>Hypocreomycetidae</taxon>
        <taxon>Hypocreales</taxon>
        <taxon>Nectriaceae</taxon>
        <taxon>Fusarium</taxon>
        <taxon>Fusarium tricinctum species complex</taxon>
    </lineage>
</organism>
<gene>
    <name evidence="6" type="ORF">KAF25_003635</name>
</gene>
<evidence type="ECO:0000313" key="7">
    <source>
        <dbReference type="Proteomes" id="UP000782241"/>
    </source>
</evidence>
<feature type="domain" description="Fungal-type protein kinase" evidence="5">
    <location>
        <begin position="241"/>
        <end position="365"/>
    </location>
</feature>
<dbReference type="PANTHER" id="PTHR38248">
    <property type="entry name" value="FUNK1 6"/>
    <property type="match status" value="1"/>
</dbReference>
<evidence type="ECO:0000313" key="6">
    <source>
        <dbReference type="EMBL" id="KAG5660113.1"/>
    </source>
</evidence>
<evidence type="ECO:0000256" key="2">
    <source>
        <dbReference type="ARBA" id="ARBA00047899"/>
    </source>
</evidence>
<feature type="chain" id="PRO_5040438923" description="non-specific serine/threonine protein kinase" evidence="4">
    <location>
        <begin position="21"/>
        <end position="475"/>
    </location>
</feature>
<sequence>MPYSLFPWVWFFLSLTHSMGIDLVKIKYVLLEFFTQRFAHRKNKKAVRSRRLIHVVWHKDPEGLCSRAEHVFRWQPARLFLYGCTKDNEVTELWLFCRIGIYRTGPILPKELTLKKLTAYYKGMSDYQLGLNPLIRVDESGHECIFVKGSGKLESCLSDSPREYKLCLDKDPITHTRDIVSRRPVVYRARDDYGGEFVVKFSVDKAQISHEERLLRRVTERKIWGVAQLVDFQTRGAGETTSSCIVTSPFARDLESYHSIEELMRCFRDVIKGHYYLYHDGKILHRDISVANIMINNNHENNPDVPCGILIDLDRSLDLETEPKRPYNLQGTKAFMAIGILRHKDYILHTYRHDLESIFYVFLYLAVCHNKLLPKTSRLRRWMDAEKGWAEMGNIKREDMSDNKNFNAIINEFEPLGFRQLEALARQLRSILFFPDNEFFVGTKTEAEDVLKLYNEMIVAFARWADKLDISGVVW</sequence>
<feature type="signal peptide" evidence="4">
    <location>
        <begin position="1"/>
        <end position="20"/>
    </location>
</feature>
<dbReference type="PANTHER" id="PTHR38248:SF2">
    <property type="entry name" value="FUNK1 11"/>
    <property type="match status" value="1"/>
</dbReference>
<comment type="catalytic activity">
    <reaction evidence="2">
        <text>L-threonyl-[protein] + ATP = O-phospho-L-threonyl-[protein] + ADP + H(+)</text>
        <dbReference type="Rhea" id="RHEA:46608"/>
        <dbReference type="Rhea" id="RHEA-COMP:11060"/>
        <dbReference type="Rhea" id="RHEA-COMP:11605"/>
        <dbReference type="ChEBI" id="CHEBI:15378"/>
        <dbReference type="ChEBI" id="CHEBI:30013"/>
        <dbReference type="ChEBI" id="CHEBI:30616"/>
        <dbReference type="ChEBI" id="CHEBI:61977"/>
        <dbReference type="ChEBI" id="CHEBI:456216"/>
        <dbReference type="EC" id="2.7.11.1"/>
    </reaction>
</comment>
<dbReference type="AlphaFoldDB" id="A0A9P7H1I6"/>
<feature type="domain" description="Fungal-type protein kinase" evidence="5">
    <location>
        <begin position="57"/>
        <end position="233"/>
    </location>
</feature>
<accession>A0A9P7H1I6</accession>